<dbReference type="EMBL" id="OR481006">
    <property type="protein sequence ID" value="WNO47379.1"/>
    <property type="molecule type" value="Genomic_DNA"/>
</dbReference>
<keyword evidence="1" id="KW-1133">Transmembrane helix</keyword>
<reference evidence="2" key="1">
    <citation type="submission" date="2023-08" db="EMBL/GenBank/DDBJ databases">
        <authorList>
            <person name="Nazir A."/>
        </authorList>
    </citation>
    <scope>NUCLEOTIDE SEQUENCE</scope>
</reference>
<keyword evidence="1" id="KW-0812">Transmembrane</keyword>
<sequence length="40" mass="4532">MYNTNWAPLIVAFGLVFAFGGWLVIEGLLWLLSHISFTFS</sequence>
<proteinExistence type="predicted"/>
<name>A0AA96R2B0_9CAUD</name>
<organism evidence="2">
    <name type="scientific">Staphylococcus phage vB_VibM_10AMN12</name>
    <dbReference type="NCBI Taxonomy" id="3076785"/>
    <lineage>
        <taxon>Viruses</taxon>
        <taxon>Duplodnaviria</taxon>
        <taxon>Heunggongvirae</taxon>
        <taxon>Uroviricota</taxon>
        <taxon>Caudoviricetes</taxon>
    </lineage>
</organism>
<feature type="transmembrane region" description="Helical" evidence="1">
    <location>
        <begin position="6"/>
        <end position="32"/>
    </location>
</feature>
<evidence type="ECO:0000256" key="1">
    <source>
        <dbReference type="SAM" id="Phobius"/>
    </source>
</evidence>
<accession>A0AA96R2B0</accession>
<protein>
    <submittedName>
        <fullName evidence="2">Uncharacterized protein</fullName>
    </submittedName>
</protein>
<evidence type="ECO:0000313" key="2">
    <source>
        <dbReference type="EMBL" id="WNO47379.1"/>
    </source>
</evidence>
<keyword evidence="1" id="KW-0472">Membrane</keyword>